<evidence type="ECO:0000313" key="3">
    <source>
        <dbReference type="Proteomes" id="UP000041254"/>
    </source>
</evidence>
<accession>A0A0G4FRY1</accession>
<reference evidence="2 3" key="1">
    <citation type="submission" date="2014-11" db="EMBL/GenBank/DDBJ databases">
        <authorList>
            <person name="Zhu J."/>
            <person name="Qi W."/>
            <person name="Song R."/>
        </authorList>
    </citation>
    <scope>NUCLEOTIDE SEQUENCE [LARGE SCALE GENOMIC DNA]</scope>
</reference>
<feature type="chain" id="PRO_5005189165" evidence="1">
    <location>
        <begin position="24"/>
        <end position="411"/>
    </location>
</feature>
<keyword evidence="3" id="KW-1185">Reference proteome</keyword>
<sequence>MELTALIAAVAVFSCLGAAASQAAFLAQAERQTRFHQVHGGIVVEPEYDEVLSKIVQANEQLERRWRINGGLFSEKDAEKAKELYGFTNKVPAALNELLAAFTDLFVYFAIDNLGKADDAHSWDVEQAAKADAVITFTNEMLGNKLTLDFLRLDPVTNKRRFDDFSKPYNLKASMTTADEVNNGAASRAFGAWKALLDLYKTLHPKGWMAERLESGSADPTDMTPPLHIAEFSKNMGRAMELLIHGIKQEWMPILMKYLKAKLTQAMALYEEGQLTRQQEELLQMIYSEITTSPNGINLQWAAFFSKWEPNQPNRRVYILMMTVEQAFNSVVRFIRSLSSKEVVHDPREEERMEQLFADLAQQMGPKLRPVVTFLTDVASGTAAAAKATKDAAKVVGERFSKEISKWWGGK</sequence>
<evidence type="ECO:0000313" key="2">
    <source>
        <dbReference type="EMBL" id="CEM17406.1"/>
    </source>
</evidence>
<feature type="signal peptide" evidence="1">
    <location>
        <begin position="1"/>
        <end position="23"/>
    </location>
</feature>
<dbReference type="InParanoid" id="A0A0G4FRY1"/>
<dbReference type="AlphaFoldDB" id="A0A0G4FRY1"/>
<evidence type="ECO:0000256" key="1">
    <source>
        <dbReference type="SAM" id="SignalP"/>
    </source>
</evidence>
<dbReference type="VEuPathDB" id="CryptoDB:Vbra_21671"/>
<gene>
    <name evidence="2" type="ORF">Vbra_21671</name>
</gene>
<name>A0A0G4FRY1_VITBC</name>
<dbReference type="Proteomes" id="UP000041254">
    <property type="component" value="Unassembled WGS sequence"/>
</dbReference>
<proteinExistence type="predicted"/>
<protein>
    <submittedName>
        <fullName evidence="2">Uncharacterized protein</fullName>
    </submittedName>
</protein>
<organism evidence="2 3">
    <name type="scientific">Vitrella brassicaformis (strain CCMP3155)</name>
    <dbReference type="NCBI Taxonomy" id="1169540"/>
    <lineage>
        <taxon>Eukaryota</taxon>
        <taxon>Sar</taxon>
        <taxon>Alveolata</taxon>
        <taxon>Colpodellida</taxon>
        <taxon>Vitrellaceae</taxon>
        <taxon>Vitrella</taxon>
    </lineage>
</organism>
<keyword evidence="1" id="KW-0732">Signal</keyword>
<dbReference type="EMBL" id="CDMY01000488">
    <property type="protein sequence ID" value="CEM17406.1"/>
    <property type="molecule type" value="Genomic_DNA"/>
</dbReference>